<dbReference type="RefSeq" id="WP_006167974.1">
    <property type="nucleotide sequence ID" value="NZ_AOIN01000067.1"/>
</dbReference>
<dbReference type="OrthoDB" id="170219at2157"/>
<comment type="caution">
    <text evidence="1">The sequence shown here is derived from an EMBL/GenBank/DDBJ whole genome shotgun (WGS) entry which is preliminary data.</text>
</comment>
<dbReference type="Proteomes" id="UP000011693">
    <property type="component" value="Unassembled WGS sequence"/>
</dbReference>
<dbReference type="InterPro" id="IPR058821">
    <property type="entry name" value="Double_WHD-containing_halo"/>
</dbReference>
<name>M0AG42_9EURY</name>
<proteinExistence type="predicted"/>
<protein>
    <submittedName>
        <fullName evidence="1">Uncharacterized protein</fullName>
    </submittedName>
</protein>
<dbReference type="PATRIC" id="fig|1227492.4.peg.2516"/>
<dbReference type="STRING" id="1227492.C482_12739"/>
<dbReference type="Pfam" id="PF25947">
    <property type="entry name" value="WHD_halo_double"/>
    <property type="match status" value="1"/>
</dbReference>
<dbReference type="AlphaFoldDB" id="M0AG42"/>
<reference evidence="1 2" key="1">
    <citation type="journal article" date="2014" name="PLoS Genet.">
        <title>Phylogenetically driven sequencing of extremely halophilic archaea reveals strategies for static and dynamic osmo-response.</title>
        <authorList>
            <person name="Becker E.A."/>
            <person name="Seitzer P.M."/>
            <person name="Tritt A."/>
            <person name="Larsen D."/>
            <person name="Krusor M."/>
            <person name="Yao A.I."/>
            <person name="Wu D."/>
            <person name="Madern D."/>
            <person name="Eisen J.A."/>
            <person name="Darling A.E."/>
            <person name="Facciotti M.T."/>
        </authorList>
    </citation>
    <scope>NUCLEOTIDE SEQUENCE [LARGE SCALE GENOMIC DNA]</scope>
    <source>
        <strain evidence="1 2">JCM 10990</strain>
    </source>
</reference>
<keyword evidence="2" id="KW-1185">Reference proteome</keyword>
<organism evidence="1 2">
    <name type="scientific">Natrialba chahannaoensis JCM 10990</name>
    <dbReference type="NCBI Taxonomy" id="1227492"/>
    <lineage>
        <taxon>Archaea</taxon>
        <taxon>Methanobacteriati</taxon>
        <taxon>Methanobacteriota</taxon>
        <taxon>Stenosarchaea group</taxon>
        <taxon>Halobacteria</taxon>
        <taxon>Halobacteriales</taxon>
        <taxon>Natrialbaceae</taxon>
        <taxon>Natrialba</taxon>
    </lineage>
</organism>
<sequence length="176" mass="19262">MSLTFKPIPEPPHDSEDVLESIATVRATLPATEAEAADTPDCCARVLDRTDESAGAQIQIQDRDDAATWLTFLRALELAADGTEGYHQTEQELEFPAIQTAFRERVHGVQAVLDVLGAAAEPLSAATVAERVDTASRRPVQRERVGRILEWAVLLELAKQVASEDKRRYQATAVTP</sequence>
<evidence type="ECO:0000313" key="1">
    <source>
        <dbReference type="EMBL" id="ELY97489.1"/>
    </source>
</evidence>
<gene>
    <name evidence="1" type="ORF">C482_12739</name>
</gene>
<accession>M0AG42</accession>
<dbReference type="EMBL" id="AOIN01000067">
    <property type="protein sequence ID" value="ELY97489.1"/>
    <property type="molecule type" value="Genomic_DNA"/>
</dbReference>
<evidence type="ECO:0000313" key="2">
    <source>
        <dbReference type="Proteomes" id="UP000011693"/>
    </source>
</evidence>